<dbReference type="Proteomes" id="UP001168877">
    <property type="component" value="Unassembled WGS sequence"/>
</dbReference>
<keyword evidence="4" id="KW-1185">Reference proteome</keyword>
<dbReference type="AlphaFoldDB" id="A0AA39RNC4"/>
<protein>
    <submittedName>
        <fullName evidence="3">Uncharacterized protein</fullName>
    </submittedName>
</protein>
<gene>
    <name evidence="3" type="ORF">LWI29_021444</name>
</gene>
<dbReference type="EMBL" id="JAUESC010000386">
    <property type="protein sequence ID" value="KAK0576666.1"/>
    <property type="molecule type" value="Genomic_DNA"/>
</dbReference>
<keyword evidence="2" id="KW-0732">Signal</keyword>
<feature type="compositionally biased region" description="Low complexity" evidence="1">
    <location>
        <begin position="197"/>
        <end position="230"/>
    </location>
</feature>
<reference evidence="3" key="1">
    <citation type="journal article" date="2022" name="Plant J.">
        <title>Strategies of tolerance reflected in two North American maple genomes.</title>
        <authorList>
            <person name="McEvoy S.L."/>
            <person name="Sezen U.U."/>
            <person name="Trouern-Trend A."/>
            <person name="McMahon S.M."/>
            <person name="Schaberg P.G."/>
            <person name="Yang J."/>
            <person name="Wegrzyn J.L."/>
            <person name="Swenson N.G."/>
        </authorList>
    </citation>
    <scope>NUCLEOTIDE SEQUENCE</scope>
    <source>
        <strain evidence="3">NS2018</strain>
    </source>
</reference>
<proteinExistence type="predicted"/>
<feature type="region of interest" description="Disordered" evidence="1">
    <location>
        <begin position="179"/>
        <end position="230"/>
    </location>
</feature>
<sequence length="230" mass="25371">MFDAAFGLCFLLFGGVCCSLFALGFSDFANNDFNYEGDDNVPDAVSVGSDVVSVGSVGSDSEEVVEVDDAREDGGVDRVRDEHGVDDEMNQVHGALAVAVVEEEDVSVNLELMEDLTDYHRRNVNRITRQRYCARHIYANFRKTYSTKKLKDLFWEANRAYDRHVFKRVMADIAGHNKRTCKGVQTSRSNKEAATDASSSQPAQGGGASSSQPLTVVQTQQQSQVTMHLD</sequence>
<feature type="signal peptide" evidence="2">
    <location>
        <begin position="1"/>
        <end position="18"/>
    </location>
</feature>
<comment type="caution">
    <text evidence="3">The sequence shown here is derived from an EMBL/GenBank/DDBJ whole genome shotgun (WGS) entry which is preliminary data.</text>
</comment>
<accession>A0AA39RNC4</accession>
<evidence type="ECO:0000256" key="1">
    <source>
        <dbReference type="SAM" id="MobiDB-lite"/>
    </source>
</evidence>
<evidence type="ECO:0000313" key="3">
    <source>
        <dbReference type="EMBL" id="KAK0576666.1"/>
    </source>
</evidence>
<reference evidence="3" key="2">
    <citation type="submission" date="2023-06" db="EMBL/GenBank/DDBJ databases">
        <authorList>
            <person name="Swenson N.G."/>
            <person name="Wegrzyn J.L."/>
            <person name="Mcevoy S.L."/>
        </authorList>
    </citation>
    <scope>NUCLEOTIDE SEQUENCE</scope>
    <source>
        <strain evidence="3">NS2018</strain>
        <tissue evidence="3">Leaf</tissue>
    </source>
</reference>
<feature type="chain" id="PRO_5041279459" evidence="2">
    <location>
        <begin position="19"/>
        <end position="230"/>
    </location>
</feature>
<evidence type="ECO:0000313" key="4">
    <source>
        <dbReference type="Proteomes" id="UP001168877"/>
    </source>
</evidence>
<evidence type="ECO:0000256" key="2">
    <source>
        <dbReference type="SAM" id="SignalP"/>
    </source>
</evidence>
<organism evidence="3 4">
    <name type="scientific">Acer saccharum</name>
    <name type="common">Sugar maple</name>
    <dbReference type="NCBI Taxonomy" id="4024"/>
    <lineage>
        <taxon>Eukaryota</taxon>
        <taxon>Viridiplantae</taxon>
        <taxon>Streptophyta</taxon>
        <taxon>Embryophyta</taxon>
        <taxon>Tracheophyta</taxon>
        <taxon>Spermatophyta</taxon>
        <taxon>Magnoliopsida</taxon>
        <taxon>eudicotyledons</taxon>
        <taxon>Gunneridae</taxon>
        <taxon>Pentapetalae</taxon>
        <taxon>rosids</taxon>
        <taxon>malvids</taxon>
        <taxon>Sapindales</taxon>
        <taxon>Sapindaceae</taxon>
        <taxon>Hippocastanoideae</taxon>
        <taxon>Acereae</taxon>
        <taxon>Acer</taxon>
    </lineage>
</organism>
<name>A0AA39RNC4_ACESA</name>